<evidence type="ECO:0000313" key="2">
    <source>
        <dbReference type="EMBL" id="PSW14604.1"/>
    </source>
</evidence>
<dbReference type="AlphaFoldDB" id="A0A2T3NHW7"/>
<feature type="chain" id="PRO_5015494188" description="DUF1471 domain-containing protein" evidence="1">
    <location>
        <begin position="19"/>
        <end position="143"/>
    </location>
</feature>
<dbReference type="EMBL" id="PYMB01000002">
    <property type="protein sequence ID" value="PSW14604.1"/>
    <property type="molecule type" value="Genomic_DNA"/>
</dbReference>
<feature type="signal peptide" evidence="1">
    <location>
        <begin position="1"/>
        <end position="18"/>
    </location>
</feature>
<proteinExistence type="predicted"/>
<evidence type="ECO:0000313" key="3">
    <source>
        <dbReference type="Proteomes" id="UP000241346"/>
    </source>
</evidence>
<comment type="caution">
    <text evidence="2">The sequence shown here is derived from an EMBL/GenBank/DDBJ whole genome shotgun (WGS) entry which is preliminary data.</text>
</comment>
<gene>
    <name evidence="2" type="ORF">C9J01_09280</name>
</gene>
<name>A0A2T3NHW7_9GAMM</name>
<evidence type="ECO:0000256" key="1">
    <source>
        <dbReference type="SAM" id="SignalP"/>
    </source>
</evidence>
<organism evidence="2 3">
    <name type="scientific">Photobacterium rosenbergii</name>
    <dbReference type="NCBI Taxonomy" id="294936"/>
    <lineage>
        <taxon>Bacteria</taxon>
        <taxon>Pseudomonadati</taxon>
        <taxon>Pseudomonadota</taxon>
        <taxon>Gammaproteobacteria</taxon>
        <taxon>Vibrionales</taxon>
        <taxon>Vibrionaceae</taxon>
        <taxon>Photobacterium</taxon>
    </lineage>
</organism>
<keyword evidence="1" id="KW-0732">Signal</keyword>
<reference evidence="2 3" key="1">
    <citation type="submission" date="2018-03" db="EMBL/GenBank/DDBJ databases">
        <title>Whole genome sequencing of Histamine producing bacteria.</title>
        <authorList>
            <person name="Butler K."/>
        </authorList>
    </citation>
    <scope>NUCLEOTIDE SEQUENCE [LARGE SCALE GENOMIC DNA]</scope>
    <source>
        <strain evidence="2 3">DSM 19138</strain>
    </source>
</reference>
<accession>A0A2T3NHW7</accession>
<protein>
    <recommendedName>
        <fullName evidence="4">DUF1471 domain-containing protein</fullName>
    </recommendedName>
</protein>
<evidence type="ECO:0008006" key="4">
    <source>
        <dbReference type="Google" id="ProtNLM"/>
    </source>
</evidence>
<dbReference type="OrthoDB" id="6267264at2"/>
<dbReference type="RefSeq" id="WP_107297843.1">
    <property type="nucleotide sequence ID" value="NZ_PYMB01000002.1"/>
</dbReference>
<sequence length="143" mass="16379">MKKLMIASLIALSFNAVAQPNTTPQSNHDKLDASLSQLMHVEGEVMAIVTPDEHGGFEEADVKMMVSEEYKDVYVTKKQAKYMGLEKTRHYFLTSTHSFETLEEEVMKRVSKDNPDYFSVQYYQHIVGDADITEFSARVVEYK</sequence>
<dbReference type="Proteomes" id="UP000241346">
    <property type="component" value="Unassembled WGS sequence"/>
</dbReference>